<evidence type="ECO:0000313" key="5">
    <source>
        <dbReference type="Proteomes" id="UP000566819"/>
    </source>
</evidence>
<accession>A0A8H4VYS3</accession>
<sequence>MPLLDLPNEVLLQIVECFVDHSFDSSRSWGSLSIQSHYAEVYISRMTRVNRRFRSLFNDYLYRHNVQRLHSSGLLWAAKHKQLSTARRLLDAGANVDARLNYYAKNNPYYTPLIIAVRKKDHEFIKLLLDRGANPEVSDDYGLTPFSHAIKRRLDNIALLILEHISDLATCNVGQSRHFRPALHVASGYGLPKSVRYILERGVEVDGLDGFDKTPLYDALNSPLYLTKMPFNGSSLDDDLLECMEILMECGADPDIKIITSDGWVGELTPRELAARHKDERVRLLFEVSLAHLDFIWMEYLSI</sequence>
<dbReference type="PANTHER" id="PTHR24198">
    <property type="entry name" value="ANKYRIN REPEAT AND PROTEIN KINASE DOMAIN-CONTAINING PROTEIN"/>
    <property type="match status" value="1"/>
</dbReference>
<proteinExistence type="predicted"/>
<comment type="caution">
    <text evidence="4">The sequence shown here is derived from an EMBL/GenBank/DDBJ whole genome shotgun (WGS) entry which is preliminary data.</text>
</comment>
<dbReference type="EMBL" id="JAAMPI010000920">
    <property type="protein sequence ID" value="KAF4627733.1"/>
    <property type="molecule type" value="Genomic_DNA"/>
</dbReference>
<dbReference type="Pfam" id="PF12796">
    <property type="entry name" value="Ank_2"/>
    <property type="match status" value="1"/>
</dbReference>
<organism evidence="4 5">
    <name type="scientific">Cudoniella acicularis</name>
    <dbReference type="NCBI Taxonomy" id="354080"/>
    <lineage>
        <taxon>Eukaryota</taxon>
        <taxon>Fungi</taxon>
        <taxon>Dikarya</taxon>
        <taxon>Ascomycota</taxon>
        <taxon>Pezizomycotina</taxon>
        <taxon>Leotiomycetes</taxon>
        <taxon>Helotiales</taxon>
        <taxon>Tricladiaceae</taxon>
        <taxon>Cudoniella</taxon>
    </lineage>
</organism>
<dbReference type="InterPro" id="IPR002110">
    <property type="entry name" value="Ankyrin_rpt"/>
</dbReference>
<feature type="repeat" description="ANK" evidence="3">
    <location>
        <begin position="108"/>
        <end position="140"/>
    </location>
</feature>
<dbReference type="InterPro" id="IPR036770">
    <property type="entry name" value="Ankyrin_rpt-contain_sf"/>
</dbReference>
<evidence type="ECO:0000313" key="4">
    <source>
        <dbReference type="EMBL" id="KAF4627733.1"/>
    </source>
</evidence>
<evidence type="ECO:0000256" key="1">
    <source>
        <dbReference type="ARBA" id="ARBA00022737"/>
    </source>
</evidence>
<gene>
    <name evidence="4" type="ORF">G7Y89_g10426</name>
</gene>
<name>A0A8H4VYS3_9HELO</name>
<protein>
    <submittedName>
        <fullName evidence="4">Uncharacterized protein</fullName>
    </submittedName>
</protein>
<keyword evidence="5" id="KW-1185">Reference proteome</keyword>
<dbReference type="SMART" id="SM00248">
    <property type="entry name" value="ANK"/>
    <property type="match status" value="5"/>
</dbReference>
<dbReference type="SUPFAM" id="SSF48403">
    <property type="entry name" value="Ankyrin repeat"/>
    <property type="match status" value="1"/>
</dbReference>
<evidence type="ECO:0000256" key="3">
    <source>
        <dbReference type="PROSITE-ProRule" id="PRU00023"/>
    </source>
</evidence>
<dbReference type="Proteomes" id="UP000566819">
    <property type="component" value="Unassembled WGS sequence"/>
</dbReference>
<keyword evidence="2 3" id="KW-0040">ANK repeat</keyword>
<dbReference type="PROSITE" id="PS50297">
    <property type="entry name" value="ANK_REP_REGION"/>
    <property type="match status" value="1"/>
</dbReference>
<reference evidence="4 5" key="1">
    <citation type="submission" date="2020-03" db="EMBL/GenBank/DDBJ databases">
        <title>Draft Genome Sequence of Cudoniella acicularis.</title>
        <authorList>
            <person name="Buettner E."/>
            <person name="Kellner H."/>
        </authorList>
    </citation>
    <scope>NUCLEOTIDE SEQUENCE [LARGE SCALE GENOMIC DNA]</scope>
    <source>
        <strain evidence="4 5">DSM 108380</strain>
    </source>
</reference>
<dbReference type="Gene3D" id="1.25.40.20">
    <property type="entry name" value="Ankyrin repeat-containing domain"/>
    <property type="match status" value="1"/>
</dbReference>
<dbReference type="AlphaFoldDB" id="A0A8H4VYS3"/>
<dbReference type="PROSITE" id="PS50088">
    <property type="entry name" value="ANK_REPEAT"/>
    <property type="match status" value="1"/>
</dbReference>
<dbReference type="OrthoDB" id="3564974at2759"/>
<evidence type="ECO:0000256" key="2">
    <source>
        <dbReference type="ARBA" id="ARBA00023043"/>
    </source>
</evidence>
<dbReference type="PANTHER" id="PTHR24198:SF165">
    <property type="entry name" value="ANKYRIN REPEAT-CONTAINING PROTEIN-RELATED"/>
    <property type="match status" value="1"/>
</dbReference>
<keyword evidence="1" id="KW-0677">Repeat</keyword>